<sequence>MRRDSRKEDEEEEEEEENKEKKKMAIIPRQTCLFGSLPHVLLHSSSLSRARPVLASNGDDDDDDVDDIDDVDDDDDNDDDDNDDDDDDVDDVDDDNDDEDDKREQLKRGNTGMPVLDLCPHTQSINHRLTSKATPLPRKSNYQIFLELHCKFDIRIYRVSQSNVSTHDYYEIQ</sequence>
<gene>
    <name evidence="2" type="ORF">HZH66_000715</name>
</gene>
<keyword evidence="3" id="KW-1185">Reference proteome</keyword>
<evidence type="ECO:0000256" key="1">
    <source>
        <dbReference type="SAM" id="MobiDB-lite"/>
    </source>
</evidence>
<evidence type="ECO:0000313" key="3">
    <source>
        <dbReference type="Proteomes" id="UP000614350"/>
    </source>
</evidence>
<feature type="region of interest" description="Disordered" evidence="1">
    <location>
        <begin position="46"/>
        <end position="117"/>
    </location>
</feature>
<dbReference type="AlphaFoldDB" id="A0A834KPL5"/>
<protein>
    <submittedName>
        <fullName evidence="2">Uncharacterized protein</fullName>
    </submittedName>
</protein>
<dbReference type="EMBL" id="JACSEA010000001">
    <property type="protein sequence ID" value="KAF7411819.1"/>
    <property type="molecule type" value="Genomic_DNA"/>
</dbReference>
<feature type="compositionally biased region" description="Acidic residues" evidence="1">
    <location>
        <begin position="58"/>
        <end position="101"/>
    </location>
</feature>
<proteinExistence type="predicted"/>
<reference evidence="2" key="1">
    <citation type="journal article" date="2020" name="G3 (Bethesda)">
        <title>High-Quality Assemblies for Three Invasive Social Wasps from the &lt;i&gt;Vespula&lt;/i&gt; Genus.</title>
        <authorList>
            <person name="Harrop T.W.R."/>
            <person name="Guhlin J."/>
            <person name="McLaughlin G.M."/>
            <person name="Permina E."/>
            <person name="Stockwell P."/>
            <person name="Gilligan J."/>
            <person name="Le Lec M.F."/>
            <person name="Gruber M.A.M."/>
            <person name="Quinn O."/>
            <person name="Lovegrove M."/>
            <person name="Duncan E.J."/>
            <person name="Remnant E.J."/>
            <person name="Van Eeckhoven J."/>
            <person name="Graham B."/>
            <person name="Knapp R.A."/>
            <person name="Langford K.W."/>
            <person name="Kronenberg Z."/>
            <person name="Press M.O."/>
            <person name="Eacker S.M."/>
            <person name="Wilson-Rankin E.E."/>
            <person name="Purcell J."/>
            <person name="Lester P.J."/>
            <person name="Dearden P.K."/>
        </authorList>
    </citation>
    <scope>NUCLEOTIDE SEQUENCE</scope>
    <source>
        <strain evidence="2">Marl-1</strain>
    </source>
</reference>
<feature type="region of interest" description="Disordered" evidence="1">
    <location>
        <begin position="1"/>
        <end position="27"/>
    </location>
</feature>
<dbReference type="Proteomes" id="UP000614350">
    <property type="component" value="Unassembled WGS sequence"/>
</dbReference>
<evidence type="ECO:0000313" key="2">
    <source>
        <dbReference type="EMBL" id="KAF7411819.1"/>
    </source>
</evidence>
<organism evidence="2 3">
    <name type="scientific">Vespula vulgaris</name>
    <name type="common">Yellow jacket</name>
    <name type="synonym">Wasp</name>
    <dbReference type="NCBI Taxonomy" id="7454"/>
    <lineage>
        <taxon>Eukaryota</taxon>
        <taxon>Metazoa</taxon>
        <taxon>Ecdysozoa</taxon>
        <taxon>Arthropoda</taxon>
        <taxon>Hexapoda</taxon>
        <taxon>Insecta</taxon>
        <taxon>Pterygota</taxon>
        <taxon>Neoptera</taxon>
        <taxon>Endopterygota</taxon>
        <taxon>Hymenoptera</taxon>
        <taxon>Apocrita</taxon>
        <taxon>Aculeata</taxon>
        <taxon>Vespoidea</taxon>
        <taxon>Vespidae</taxon>
        <taxon>Vespinae</taxon>
        <taxon>Vespula</taxon>
    </lineage>
</organism>
<name>A0A834KPL5_VESVU</name>
<comment type="caution">
    <text evidence="2">The sequence shown here is derived from an EMBL/GenBank/DDBJ whole genome shotgun (WGS) entry which is preliminary data.</text>
</comment>
<accession>A0A834KPL5</accession>